<organism evidence="1 2">
    <name type="scientific">Macroventuria anomochaeta</name>
    <dbReference type="NCBI Taxonomy" id="301207"/>
    <lineage>
        <taxon>Eukaryota</taxon>
        <taxon>Fungi</taxon>
        <taxon>Dikarya</taxon>
        <taxon>Ascomycota</taxon>
        <taxon>Pezizomycotina</taxon>
        <taxon>Dothideomycetes</taxon>
        <taxon>Pleosporomycetidae</taxon>
        <taxon>Pleosporales</taxon>
        <taxon>Pleosporineae</taxon>
        <taxon>Didymellaceae</taxon>
        <taxon>Macroventuria</taxon>
    </lineage>
</organism>
<dbReference type="EMBL" id="MU006721">
    <property type="protein sequence ID" value="KAF2626332.1"/>
    <property type="molecule type" value="Genomic_DNA"/>
</dbReference>
<reference evidence="1" key="1">
    <citation type="journal article" date="2020" name="Stud. Mycol.">
        <title>101 Dothideomycetes genomes: a test case for predicting lifestyles and emergence of pathogens.</title>
        <authorList>
            <person name="Haridas S."/>
            <person name="Albert R."/>
            <person name="Binder M."/>
            <person name="Bloem J."/>
            <person name="Labutti K."/>
            <person name="Salamov A."/>
            <person name="Andreopoulos B."/>
            <person name="Baker S."/>
            <person name="Barry K."/>
            <person name="Bills G."/>
            <person name="Bluhm B."/>
            <person name="Cannon C."/>
            <person name="Castanera R."/>
            <person name="Culley D."/>
            <person name="Daum C."/>
            <person name="Ezra D."/>
            <person name="Gonzalez J."/>
            <person name="Henrissat B."/>
            <person name="Kuo A."/>
            <person name="Liang C."/>
            <person name="Lipzen A."/>
            <person name="Lutzoni F."/>
            <person name="Magnuson J."/>
            <person name="Mondo S."/>
            <person name="Nolan M."/>
            <person name="Ohm R."/>
            <person name="Pangilinan J."/>
            <person name="Park H.-J."/>
            <person name="Ramirez L."/>
            <person name="Alfaro M."/>
            <person name="Sun H."/>
            <person name="Tritt A."/>
            <person name="Yoshinaga Y."/>
            <person name="Zwiers L.-H."/>
            <person name="Turgeon B."/>
            <person name="Goodwin S."/>
            <person name="Spatafora J."/>
            <person name="Crous P."/>
            <person name="Grigoriev I."/>
        </authorList>
    </citation>
    <scope>NUCLEOTIDE SEQUENCE</scope>
    <source>
        <strain evidence="1">CBS 525.71</strain>
    </source>
</reference>
<accession>A0ACB6RZL2</accession>
<gene>
    <name evidence="1" type="ORF">BU25DRAFT_449312</name>
</gene>
<comment type="caution">
    <text evidence="1">The sequence shown here is derived from an EMBL/GenBank/DDBJ whole genome shotgun (WGS) entry which is preliminary data.</text>
</comment>
<evidence type="ECO:0000313" key="2">
    <source>
        <dbReference type="Proteomes" id="UP000799754"/>
    </source>
</evidence>
<dbReference type="Proteomes" id="UP000799754">
    <property type="component" value="Unassembled WGS sequence"/>
</dbReference>
<protein>
    <submittedName>
        <fullName evidence="1">Uncharacterized protein</fullName>
    </submittedName>
</protein>
<sequence>MGGKVFEHSKLLTPRMSPELYRRMIAQCQPTLETIFRNVVVPREAPNKIDHGDIDFLVEGKLHQVPDEDIWKLVEGGLAAEFVEKRGESRSYAVPHPDILNAYVQIDIELSPGNGIIGAADLFEWMKFMKGDADLLQIIGIAHRPLGLTCNNRGLHVRVEQIEPYDKKKALLFLTRDPDQAMQFYGFDVEKYKEGFKSETDLFDWVAAGRFFSSETLEHRVEKSADRSRLLKRHMYRHFVEDYMPKTTRIAGNRWTRQEVLRAATKTFDVQKKYDDMMATHNAEEAEKELWLEVKAIIPAKDKALSSAVKPLKRWVRFSNCRPVIGDRPIPHTEYFRWSEHVVQSNKNDVLGWVALNWQAVKSHDRAYEKHHGHSPYGPYSSEQSES</sequence>
<name>A0ACB6RZL2_9PLEO</name>
<keyword evidence="2" id="KW-1185">Reference proteome</keyword>
<proteinExistence type="predicted"/>
<evidence type="ECO:0000313" key="1">
    <source>
        <dbReference type="EMBL" id="KAF2626332.1"/>
    </source>
</evidence>